<evidence type="ECO:0000256" key="1">
    <source>
        <dbReference type="ARBA" id="ARBA00009104"/>
    </source>
</evidence>
<evidence type="ECO:0000256" key="4">
    <source>
        <dbReference type="ARBA" id="ARBA00022840"/>
    </source>
</evidence>
<dbReference type="InterPro" id="IPR027417">
    <property type="entry name" value="P-loop_NTPase"/>
</dbReference>
<keyword evidence="4" id="KW-0067">ATP-binding</keyword>
<dbReference type="EC" id="2.7.1.176" evidence="2"/>
<evidence type="ECO:0000256" key="6">
    <source>
        <dbReference type="ARBA" id="ARBA00048178"/>
    </source>
</evidence>
<proteinExistence type="inferred from homology"/>
<accession>A0A9X3S4Y0</accession>
<feature type="domain" description="Zeta toxin" evidence="7">
    <location>
        <begin position="3"/>
        <end position="158"/>
    </location>
</feature>
<evidence type="ECO:0000313" key="8">
    <source>
        <dbReference type="EMBL" id="MDA0167145.1"/>
    </source>
</evidence>
<dbReference type="PANTHER" id="PTHR39206:SF1">
    <property type="entry name" value="SLL8004 PROTEIN"/>
    <property type="match status" value="1"/>
</dbReference>
<comment type="caution">
    <text evidence="8">The sequence shown here is derived from an EMBL/GenBank/DDBJ whole genome shotgun (WGS) entry which is preliminary data.</text>
</comment>
<name>A0A9X3S4Y0_9ACTN</name>
<dbReference type="RefSeq" id="WP_270046395.1">
    <property type="nucleotide sequence ID" value="NZ_JAPDOD010000089.1"/>
</dbReference>
<sequence length="191" mass="21181">MSSPVLYVLAGPNGSGKSTFAREVLQPVTHLPFINADEIAAQRWPGREEQHAYEASSAAAAARDEAFSRRESFITETVFSHRSKLDLVAQAVQAGYFVELHVMLVPEDLAVARVAYRVTDGGHTVPEDKVRQRYRRLWELIAQARQIAHRSRFYDNSRSSAFSPVAIYELGRPVGTSAWPAWTPAALTTGP</sequence>
<dbReference type="GO" id="GO:0005524">
    <property type="term" value="F:ATP binding"/>
    <property type="evidence" value="ECO:0007669"/>
    <property type="project" value="UniProtKB-KW"/>
</dbReference>
<keyword evidence="9" id="KW-1185">Reference proteome</keyword>
<dbReference type="Gene3D" id="3.40.50.300">
    <property type="entry name" value="P-loop containing nucleotide triphosphate hydrolases"/>
    <property type="match status" value="1"/>
</dbReference>
<dbReference type="GO" id="GO:0016301">
    <property type="term" value="F:kinase activity"/>
    <property type="evidence" value="ECO:0007669"/>
    <property type="project" value="InterPro"/>
</dbReference>
<gene>
    <name evidence="8" type="ORF">OM076_43190</name>
</gene>
<dbReference type="InterPro" id="IPR010488">
    <property type="entry name" value="Zeta_toxin_domain"/>
</dbReference>
<protein>
    <recommendedName>
        <fullName evidence="5">UDP-N-acetylglucosamine kinase</fullName>
        <ecNumber evidence="2">2.7.1.176</ecNumber>
    </recommendedName>
    <alternativeName>
        <fullName evidence="5">UDP-N-acetylglucosamine kinase</fullName>
    </alternativeName>
</protein>
<evidence type="ECO:0000259" key="7">
    <source>
        <dbReference type="Pfam" id="PF06414"/>
    </source>
</evidence>
<dbReference type="SUPFAM" id="SSF52540">
    <property type="entry name" value="P-loop containing nucleoside triphosphate hydrolases"/>
    <property type="match status" value="1"/>
</dbReference>
<comment type="catalytic activity">
    <reaction evidence="6">
        <text>UDP-N-acetyl-alpha-D-glucosamine + ATP = UDP-N-acetyl-alpha-D-glucosamine 3'-phosphate + ADP + H(+)</text>
        <dbReference type="Rhea" id="RHEA:32671"/>
        <dbReference type="ChEBI" id="CHEBI:15378"/>
        <dbReference type="ChEBI" id="CHEBI:30616"/>
        <dbReference type="ChEBI" id="CHEBI:57705"/>
        <dbReference type="ChEBI" id="CHEBI:64353"/>
        <dbReference type="ChEBI" id="CHEBI:456216"/>
        <dbReference type="EC" id="2.7.1.176"/>
    </reaction>
</comment>
<dbReference type="Pfam" id="PF06414">
    <property type="entry name" value="Zeta_toxin"/>
    <property type="match status" value="1"/>
</dbReference>
<dbReference type="EMBL" id="JAPDOD010000089">
    <property type="protein sequence ID" value="MDA0167145.1"/>
    <property type="molecule type" value="Genomic_DNA"/>
</dbReference>
<reference evidence="8" key="1">
    <citation type="submission" date="2022-10" db="EMBL/GenBank/DDBJ databases">
        <title>The WGS of Solirubrobacter ginsenosidimutans DSM 21036.</title>
        <authorList>
            <person name="Jiang Z."/>
        </authorList>
    </citation>
    <scope>NUCLEOTIDE SEQUENCE</scope>
    <source>
        <strain evidence="8">DSM 21036</strain>
    </source>
</reference>
<dbReference type="AlphaFoldDB" id="A0A9X3S4Y0"/>
<evidence type="ECO:0000256" key="3">
    <source>
        <dbReference type="ARBA" id="ARBA00022741"/>
    </source>
</evidence>
<comment type="similarity">
    <text evidence="1">Belongs to the zeta toxin family.</text>
</comment>
<evidence type="ECO:0000313" key="9">
    <source>
        <dbReference type="Proteomes" id="UP001149140"/>
    </source>
</evidence>
<dbReference type="Proteomes" id="UP001149140">
    <property type="component" value="Unassembled WGS sequence"/>
</dbReference>
<organism evidence="8 9">
    <name type="scientific">Solirubrobacter ginsenosidimutans</name>
    <dbReference type="NCBI Taxonomy" id="490573"/>
    <lineage>
        <taxon>Bacteria</taxon>
        <taxon>Bacillati</taxon>
        <taxon>Actinomycetota</taxon>
        <taxon>Thermoleophilia</taxon>
        <taxon>Solirubrobacterales</taxon>
        <taxon>Solirubrobacteraceae</taxon>
        <taxon>Solirubrobacter</taxon>
    </lineage>
</organism>
<evidence type="ECO:0000256" key="2">
    <source>
        <dbReference type="ARBA" id="ARBA00011963"/>
    </source>
</evidence>
<dbReference type="PANTHER" id="PTHR39206">
    <property type="entry name" value="SLL8004 PROTEIN"/>
    <property type="match status" value="1"/>
</dbReference>
<keyword evidence="3" id="KW-0547">Nucleotide-binding</keyword>
<evidence type="ECO:0000256" key="5">
    <source>
        <dbReference type="ARBA" id="ARBA00032897"/>
    </source>
</evidence>